<keyword evidence="5" id="KW-1185">Reference proteome</keyword>
<dbReference type="Proteomes" id="UP000325902">
    <property type="component" value="Unassembled WGS sequence"/>
</dbReference>
<dbReference type="InterPro" id="IPR011050">
    <property type="entry name" value="Pectin_lyase_fold/virulence"/>
</dbReference>
<organism evidence="4 5">
    <name type="scientific">Lasiodiplodia theobromae</name>
    <dbReference type="NCBI Taxonomy" id="45133"/>
    <lineage>
        <taxon>Eukaryota</taxon>
        <taxon>Fungi</taxon>
        <taxon>Dikarya</taxon>
        <taxon>Ascomycota</taxon>
        <taxon>Pezizomycotina</taxon>
        <taxon>Dothideomycetes</taxon>
        <taxon>Dothideomycetes incertae sedis</taxon>
        <taxon>Botryosphaeriales</taxon>
        <taxon>Botryosphaeriaceae</taxon>
        <taxon>Lasiodiplodia</taxon>
    </lineage>
</organism>
<evidence type="ECO:0000313" key="5">
    <source>
        <dbReference type="Proteomes" id="UP000325902"/>
    </source>
</evidence>
<keyword evidence="2" id="KW-0964">Secreted</keyword>
<name>A0A5N5D6J1_9PEZI</name>
<dbReference type="InterPro" id="IPR012334">
    <property type="entry name" value="Pectin_lyas_fold"/>
</dbReference>
<protein>
    <submittedName>
        <fullName evidence="4">Alpha-L-rhamnosidase rgxB</fullName>
    </submittedName>
</protein>
<dbReference type="PANTHER" id="PTHR31736">
    <property type="match status" value="1"/>
</dbReference>
<comment type="caution">
    <text evidence="4">The sequence shown here is derived from an EMBL/GenBank/DDBJ whole genome shotgun (WGS) entry which is preliminary data.</text>
</comment>
<keyword evidence="3" id="KW-0732">Signal</keyword>
<feature type="chain" id="PRO_5024935325" evidence="3">
    <location>
        <begin position="23"/>
        <end position="136"/>
    </location>
</feature>
<feature type="signal peptide" evidence="3">
    <location>
        <begin position="1"/>
        <end position="22"/>
    </location>
</feature>
<reference evidence="4 5" key="1">
    <citation type="journal article" date="2019" name="Sci. Rep.">
        <title>A multi-omics analysis of the grapevine pathogen Lasiodiplodia theobromae reveals that temperature affects the expression of virulence- and pathogenicity-related genes.</title>
        <authorList>
            <person name="Felix C."/>
            <person name="Meneses R."/>
            <person name="Goncalves M.F.M."/>
            <person name="Tilleman L."/>
            <person name="Duarte A.S."/>
            <person name="Jorrin-Novo J.V."/>
            <person name="Van de Peer Y."/>
            <person name="Deforce D."/>
            <person name="Van Nieuwerburgh F."/>
            <person name="Esteves A.C."/>
            <person name="Alves A."/>
        </authorList>
    </citation>
    <scope>NUCLEOTIDE SEQUENCE [LARGE SCALE GENOMIC DNA]</scope>
    <source>
        <strain evidence="4 5">LA-SOL3</strain>
    </source>
</reference>
<dbReference type="OrthoDB" id="187139at2759"/>
<proteinExistence type="predicted"/>
<evidence type="ECO:0000256" key="1">
    <source>
        <dbReference type="ARBA" id="ARBA00004613"/>
    </source>
</evidence>
<dbReference type="Gene3D" id="2.160.20.10">
    <property type="entry name" value="Single-stranded right-handed beta-helix, Pectin lyase-like"/>
    <property type="match status" value="1"/>
</dbReference>
<evidence type="ECO:0000256" key="2">
    <source>
        <dbReference type="ARBA" id="ARBA00022525"/>
    </source>
</evidence>
<gene>
    <name evidence="4" type="primary">rgxB_1</name>
    <name evidence="4" type="ORF">DBV05_g7968</name>
</gene>
<dbReference type="SUPFAM" id="SSF51126">
    <property type="entry name" value="Pectin lyase-like"/>
    <property type="match status" value="1"/>
</dbReference>
<dbReference type="PANTHER" id="PTHR31736:SF8">
    <property type="entry name" value="PUTATIVE (AFU_ORTHOLOGUE AFUA_7G06410)-RELATED"/>
    <property type="match status" value="1"/>
</dbReference>
<comment type="subcellular location">
    <subcellularLocation>
        <location evidence="1">Secreted</location>
    </subcellularLocation>
</comment>
<dbReference type="AlphaFoldDB" id="A0A5N5D6J1"/>
<evidence type="ECO:0000313" key="4">
    <source>
        <dbReference type="EMBL" id="KAB2573378.1"/>
    </source>
</evidence>
<evidence type="ECO:0000256" key="3">
    <source>
        <dbReference type="SAM" id="SignalP"/>
    </source>
</evidence>
<accession>A0A5N5D6J1</accession>
<dbReference type="EMBL" id="VCHE01000060">
    <property type="protein sequence ID" value="KAB2573378.1"/>
    <property type="molecule type" value="Genomic_DNA"/>
</dbReference>
<sequence length="136" mass="14760">MLSVRSAVFALLLLWTSNEDGSDDTPAILEAFDECGTDGRIIFQNATYHLAQIMTTTGLSNAEIDIYGTLLWSDNTSYWLSHNQWTGFQNGSAAWFLGGTNVTVNGYGYGTLDGNGQAWQDSSSAVGFIYQPGLLT</sequence>
<dbReference type="GO" id="GO:0005576">
    <property type="term" value="C:extracellular region"/>
    <property type="evidence" value="ECO:0007669"/>
    <property type="project" value="UniProtKB-SubCell"/>
</dbReference>